<dbReference type="AlphaFoldDB" id="A0A9W6WY76"/>
<evidence type="ECO:0000313" key="1">
    <source>
        <dbReference type="EMBL" id="GMF22214.1"/>
    </source>
</evidence>
<comment type="caution">
    <text evidence="1">The sequence shown here is derived from an EMBL/GenBank/DDBJ whole genome shotgun (WGS) entry which is preliminary data.</text>
</comment>
<reference evidence="1" key="1">
    <citation type="submission" date="2023-04" db="EMBL/GenBank/DDBJ databases">
        <title>Phytophthora lilii NBRC 32176.</title>
        <authorList>
            <person name="Ichikawa N."/>
            <person name="Sato H."/>
            <person name="Tonouchi N."/>
        </authorList>
    </citation>
    <scope>NUCLEOTIDE SEQUENCE</scope>
    <source>
        <strain evidence="1">NBRC 32176</strain>
    </source>
</reference>
<proteinExistence type="predicted"/>
<sequence>MPLESFNHLLSIILPILDRSPHAWLHRDHVLPELKLQPVLDYLAGGPSSDVRRLTGVSHPYFYSILYYTMDAIIFSTELQIKFAMASSEREGAATAFALRSKTVFLTAAWLPWMDGCAK</sequence>
<protein>
    <submittedName>
        <fullName evidence="1">Unnamed protein product</fullName>
    </submittedName>
</protein>
<dbReference type="EMBL" id="BSXW01000434">
    <property type="protein sequence ID" value="GMF22214.1"/>
    <property type="molecule type" value="Genomic_DNA"/>
</dbReference>
<organism evidence="1 2">
    <name type="scientific">Phytophthora lilii</name>
    <dbReference type="NCBI Taxonomy" id="2077276"/>
    <lineage>
        <taxon>Eukaryota</taxon>
        <taxon>Sar</taxon>
        <taxon>Stramenopiles</taxon>
        <taxon>Oomycota</taxon>
        <taxon>Peronosporomycetes</taxon>
        <taxon>Peronosporales</taxon>
        <taxon>Peronosporaceae</taxon>
        <taxon>Phytophthora</taxon>
    </lineage>
</organism>
<accession>A0A9W6WY76</accession>
<evidence type="ECO:0000313" key="2">
    <source>
        <dbReference type="Proteomes" id="UP001165083"/>
    </source>
</evidence>
<dbReference type="Proteomes" id="UP001165083">
    <property type="component" value="Unassembled WGS sequence"/>
</dbReference>
<keyword evidence="2" id="KW-1185">Reference proteome</keyword>
<name>A0A9W6WY76_9STRA</name>
<gene>
    <name evidence="1" type="ORF">Plil01_000882300</name>
</gene>